<accession>A0A915NMB0</accession>
<feature type="region of interest" description="Disordered" evidence="1">
    <location>
        <begin position="225"/>
        <end position="269"/>
    </location>
</feature>
<proteinExistence type="predicted"/>
<evidence type="ECO:0000313" key="3">
    <source>
        <dbReference type="WBParaSite" id="scf7180000418993.g3217"/>
    </source>
</evidence>
<keyword evidence="2" id="KW-1185">Reference proteome</keyword>
<name>A0A915NMB0_9BILA</name>
<evidence type="ECO:0000256" key="1">
    <source>
        <dbReference type="SAM" id="MobiDB-lite"/>
    </source>
</evidence>
<dbReference type="Proteomes" id="UP000887560">
    <property type="component" value="Unplaced"/>
</dbReference>
<organism evidence="2 3">
    <name type="scientific">Meloidogyne floridensis</name>
    <dbReference type="NCBI Taxonomy" id="298350"/>
    <lineage>
        <taxon>Eukaryota</taxon>
        <taxon>Metazoa</taxon>
        <taxon>Ecdysozoa</taxon>
        <taxon>Nematoda</taxon>
        <taxon>Chromadorea</taxon>
        <taxon>Rhabditida</taxon>
        <taxon>Tylenchina</taxon>
        <taxon>Tylenchomorpha</taxon>
        <taxon>Tylenchoidea</taxon>
        <taxon>Meloidogynidae</taxon>
        <taxon>Meloidogyninae</taxon>
        <taxon>Meloidogyne</taxon>
    </lineage>
</organism>
<sequence length="280" mass="32915">MIHKFNEVNDPLFLSSHGGSFPLEHDQGAGWARSRSISMGVSSRHEGEGSTSKRQYKQEYDNKIKNNLEYLKEKNKCTGKKDKVIYPSQEAQKELIKLYLDNNEKFRDALEMAENPNGERFFDRFASEEYKKEYIRGIIALYKYGEVSMNNFLKYLKIQHRVLEFVLAAHGICVYNKHSSTSKNDVKDDLDKLLEKIEKNKNTIHVTTETIEDLDLFYSTKKSKKFEKKDNEEHSVKENDSDEVDENSHQFEPPSQTNNLFQTPEDQDDDYWKKWHESTM</sequence>
<feature type="compositionally biased region" description="Basic and acidic residues" evidence="1">
    <location>
        <begin position="227"/>
        <end position="239"/>
    </location>
</feature>
<protein>
    <submittedName>
        <fullName evidence="3">Uncharacterized protein</fullName>
    </submittedName>
</protein>
<reference evidence="3" key="1">
    <citation type="submission" date="2022-11" db="UniProtKB">
        <authorList>
            <consortium name="WormBaseParasite"/>
        </authorList>
    </citation>
    <scope>IDENTIFICATION</scope>
</reference>
<dbReference type="AlphaFoldDB" id="A0A915NMB0"/>
<feature type="compositionally biased region" description="Polar residues" evidence="1">
    <location>
        <begin position="253"/>
        <end position="264"/>
    </location>
</feature>
<dbReference type="WBParaSite" id="scf7180000418993.g3217">
    <property type="protein sequence ID" value="scf7180000418993.g3217"/>
    <property type="gene ID" value="scf7180000418993.g3217"/>
</dbReference>
<evidence type="ECO:0000313" key="2">
    <source>
        <dbReference type="Proteomes" id="UP000887560"/>
    </source>
</evidence>